<gene>
    <name evidence="1" type="ORF">RPERSI_LOCUS23687</name>
</gene>
<proteinExistence type="predicted"/>
<evidence type="ECO:0000313" key="1">
    <source>
        <dbReference type="EMBL" id="CAG8813100.1"/>
    </source>
</evidence>
<name>A0ACA9RX01_9GLOM</name>
<sequence>MELSESEPLRQQLQAKYRELLGVSLENLDKMHDVEDEEEQINITIKNPYHEEYKPTENKPRDVETLEDRWLLDPNFGRTVEWIKEQDEDQYSQ</sequence>
<reference evidence="1" key="1">
    <citation type="submission" date="2021-06" db="EMBL/GenBank/DDBJ databases">
        <authorList>
            <person name="Kallberg Y."/>
            <person name="Tangrot J."/>
            <person name="Rosling A."/>
        </authorList>
    </citation>
    <scope>NUCLEOTIDE SEQUENCE</scope>
    <source>
        <strain evidence="1">MA461A</strain>
    </source>
</reference>
<organism evidence="1 2">
    <name type="scientific">Racocetra persica</name>
    <dbReference type="NCBI Taxonomy" id="160502"/>
    <lineage>
        <taxon>Eukaryota</taxon>
        <taxon>Fungi</taxon>
        <taxon>Fungi incertae sedis</taxon>
        <taxon>Mucoromycota</taxon>
        <taxon>Glomeromycotina</taxon>
        <taxon>Glomeromycetes</taxon>
        <taxon>Diversisporales</taxon>
        <taxon>Gigasporaceae</taxon>
        <taxon>Racocetra</taxon>
    </lineage>
</organism>
<accession>A0ACA9RX01</accession>
<dbReference type="Proteomes" id="UP000789920">
    <property type="component" value="Unassembled WGS sequence"/>
</dbReference>
<comment type="caution">
    <text evidence="1">The sequence shown here is derived from an EMBL/GenBank/DDBJ whole genome shotgun (WGS) entry which is preliminary data.</text>
</comment>
<keyword evidence="2" id="KW-1185">Reference proteome</keyword>
<protein>
    <submittedName>
        <fullName evidence="1">21177_t:CDS:1</fullName>
    </submittedName>
</protein>
<dbReference type="EMBL" id="CAJVQC010074520">
    <property type="protein sequence ID" value="CAG8813100.1"/>
    <property type="molecule type" value="Genomic_DNA"/>
</dbReference>
<evidence type="ECO:0000313" key="2">
    <source>
        <dbReference type="Proteomes" id="UP000789920"/>
    </source>
</evidence>
<feature type="non-terminal residue" evidence="1">
    <location>
        <position position="93"/>
    </location>
</feature>